<sequence length="111" mass="12678">MWRRQHALLCCISPLKHPAGWPARGIRCYYANEPEGRKPKTAPLQARLGACYHGKSLPFQSLPKYVSLTLRVFGDELYICMKYFSQDIDSENNGLNTLFTTAAQQHNKNFS</sequence>
<proteinExistence type="predicted"/>
<dbReference type="STRING" id="4536.A0A0E0I508"/>
<organism evidence="1">
    <name type="scientific">Oryza nivara</name>
    <name type="common">Indian wild rice</name>
    <name type="synonym">Oryza sativa f. spontanea</name>
    <dbReference type="NCBI Taxonomy" id="4536"/>
    <lineage>
        <taxon>Eukaryota</taxon>
        <taxon>Viridiplantae</taxon>
        <taxon>Streptophyta</taxon>
        <taxon>Embryophyta</taxon>
        <taxon>Tracheophyta</taxon>
        <taxon>Spermatophyta</taxon>
        <taxon>Magnoliopsida</taxon>
        <taxon>Liliopsida</taxon>
        <taxon>Poales</taxon>
        <taxon>Poaceae</taxon>
        <taxon>BOP clade</taxon>
        <taxon>Oryzoideae</taxon>
        <taxon>Oryzeae</taxon>
        <taxon>Oryzinae</taxon>
        <taxon>Oryza</taxon>
    </lineage>
</organism>
<name>A0A0E0I508_ORYNI</name>
<evidence type="ECO:0000313" key="2">
    <source>
        <dbReference type="Proteomes" id="UP000006591"/>
    </source>
</evidence>
<dbReference type="Gramene" id="ONIVA07G24360.1">
    <property type="protein sequence ID" value="ONIVA07G24360.1"/>
    <property type="gene ID" value="ONIVA07G24360"/>
</dbReference>
<dbReference type="EnsemblPlants" id="ONIVA07G24360.1">
    <property type="protein sequence ID" value="ONIVA07G24360.1"/>
    <property type="gene ID" value="ONIVA07G24360"/>
</dbReference>
<dbReference type="HOGENOM" id="CLU_184023_0_0_1"/>
<dbReference type="OMA" id="DELYICT"/>
<dbReference type="AlphaFoldDB" id="A0A0E0I508"/>
<keyword evidence="2" id="KW-1185">Reference proteome</keyword>
<reference evidence="1" key="1">
    <citation type="submission" date="2015-04" db="UniProtKB">
        <authorList>
            <consortium name="EnsemblPlants"/>
        </authorList>
    </citation>
    <scope>IDENTIFICATION</scope>
    <source>
        <strain evidence="1">SL10</strain>
    </source>
</reference>
<evidence type="ECO:0000313" key="1">
    <source>
        <dbReference type="EnsemblPlants" id="ONIVA07G24360.1"/>
    </source>
</evidence>
<reference evidence="1" key="2">
    <citation type="submission" date="2018-04" db="EMBL/GenBank/DDBJ databases">
        <title>OnivRS2 (Oryza nivara Reference Sequence Version 2).</title>
        <authorList>
            <person name="Zhang J."/>
            <person name="Kudrna D."/>
            <person name="Lee S."/>
            <person name="Talag J."/>
            <person name="Rajasekar S."/>
            <person name="Welchert J."/>
            <person name="Hsing Y.-I."/>
            <person name="Wing R.A."/>
        </authorList>
    </citation>
    <scope>NUCLEOTIDE SEQUENCE [LARGE SCALE GENOMIC DNA]</scope>
    <source>
        <strain evidence="1">SL10</strain>
    </source>
</reference>
<protein>
    <submittedName>
        <fullName evidence="1">Uncharacterized protein</fullName>
    </submittedName>
</protein>
<accession>A0A0E0I508</accession>
<dbReference type="Proteomes" id="UP000006591">
    <property type="component" value="Chromosome 7"/>
</dbReference>